<accession>A0A7G6WU25</accession>
<reference evidence="2 3" key="2">
    <citation type="journal article" date="2020" name="Microbiol. Resour. Announc.">
        <title>Antarctic desert soil bacteria exhibit high novel natural product potential, evaluated through long-read genome sequencing and comparative genomics.</title>
        <authorList>
            <person name="Benaud N."/>
            <person name="Edwards R.J."/>
            <person name="Amos T.G."/>
            <person name="D'Agostino P.M."/>
            <person name="Gutierrez-Chavez C."/>
            <person name="Montgomery K."/>
            <person name="Nicetic I."/>
            <person name="Ferrari B.C."/>
        </authorList>
    </citation>
    <scope>NUCLEOTIDE SEQUENCE [LARGE SCALE GENOMIC DNA]</scope>
    <source>
        <strain evidence="2 3">SPB151</strain>
    </source>
</reference>
<proteinExistence type="predicted"/>
<reference evidence="3" key="1">
    <citation type="submission" date="2019-09" db="EMBL/GenBank/DDBJ databases">
        <title>Antimicrobial potential of Antarctic Bacteria.</title>
        <authorList>
            <person name="Benaud N."/>
            <person name="Edwards R.J."/>
            <person name="Ferrari B.C."/>
        </authorList>
    </citation>
    <scope>NUCLEOTIDE SEQUENCE [LARGE SCALE GENOMIC DNA]</scope>
    <source>
        <strain evidence="3">SPB151</strain>
    </source>
</reference>
<dbReference type="RefSeq" id="WP_185446317.1">
    <property type="nucleotide sequence ID" value="NZ_CP043661.1"/>
</dbReference>
<evidence type="ECO:0000259" key="1">
    <source>
        <dbReference type="Pfam" id="PF13619"/>
    </source>
</evidence>
<evidence type="ECO:0000313" key="2">
    <source>
        <dbReference type="EMBL" id="QNE17490.1"/>
    </source>
</evidence>
<dbReference type="AlphaFoldDB" id="A0A7G6WU25"/>
<feature type="domain" description="KTSC" evidence="1">
    <location>
        <begin position="7"/>
        <end position="64"/>
    </location>
</feature>
<name>A0A7G6WU25_9ACTN</name>
<dbReference type="Proteomes" id="UP000515563">
    <property type="component" value="Chromosome"/>
</dbReference>
<organism evidence="2 3">
    <name type="scientific">Kribbella qitaiheensis</name>
    <dbReference type="NCBI Taxonomy" id="1544730"/>
    <lineage>
        <taxon>Bacteria</taxon>
        <taxon>Bacillati</taxon>
        <taxon>Actinomycetota</taxon>
        <taxon>Actinomycetes</taxon>
        <taxon>Propionibacteriales</taxon>
        <taxon>Kribbellaceae</taxon>
        <taxon>Kribbella</taxon>
    </lineage>
</organism>
<dbReference type="InterPro" id="IPR025309">
    <property type="entry name" value="KTSC_dom"/>
</dbReference>
<gene>
    <name evidence="2" type="ORF">F1D05_05690</name>
</gene>
<protein>
    <submittedName>
        <fullName evidence="2">KTSC domain-containing protein</fullName>
    </submittedName>
</protein>
<dbReference type="EMBL" id="CP043661">
    <property type="protein sequence ID" value="QNE17490.1"/>
    <property type="molecule type" value="Genomic_DNA"/>
</dbReference>
<sequence length="69" mass="7780">MKRRMVESASVRSVGYSTSSRTLEVEFVNGSVYQYFDVPQPTYAGLMAAPSIGNFVNTKIKPYYEFAEI</sequence>
<dbReference type="Pfam" id="PF13619">
    <property type="entry name" value="KTSC"/>
    <property type="match status" value="1"/>
</dbReference>
<evidence type="ECO:0000313" key="3">
    <source>
        <dbReference type="Proteomes" id="UP000515563"/>
    </source>
</evidence>
<dbReference type="KEGG" id="kqi:F1D05_05690"/>
<keyword evidence="3" id="KW-1185">Reference proteome</keyword>